<dbReference type="InterPro" id="IPR001764">
    <property type="entry name" value="Glyco_hydro_3_N"/>
</dbReference>
<evidence type="ECO:0000256" key="14">
    <source>
        <dbReference type="ARBA" id="ARBA00039579"/>
    </source>
</evidence>
<comment type="function">
    <text evidence="13">Beta-glucosidases are one of a number of cellulolytic enzymes involved in the degradation of cellulosic biomass. Catalyzes the last step releasing glucose from the inhibitory cellobiose.</text>
</comment>
<keyword evidence="7 18" id="KW-0732">Signal</keyword>
<comment type="subcellular location">
    <subcellularLocation>
        <location evidence="2">Secreted</location>
    </subcellularLocation>
</comment>
<evidence type="ECO:0000256" key="13">
    <source>
        <dbReference type="ARBA" id="ARBA00024983"/>
    </source>
</evidence>
<evidence type="ECO:0000256" key="7">
    <source>
        <dbReference type="ARBA" id="ARBA00022729"/>
    </source>
</evidence>
<feature type="domain" description="Fibronectin type III-like" evidence="19">
    <location>
        <begin position="721"/>
        <end position="790"/>
    </location>
</feature>
<evidence type="ECO:0000256" key="1">
    <source>
        <dbReference type="ARBA" id="ARBA00000448"/>
    </source>
</evidence>
<sequence>MKSQVLGPLLTALVSSTQAVSAYSFERALDQVFHRRDALDNANRTKWPSPQANGGTGWAVAFQKANVTVSQMTLEELANLTIGIDGRCVGNTGSVPRLNIPSLCLQDGPVGVRDVHGISQFPGGVTSAATWDRDLIYARSRAIGQEFHDQGVHIPLAPVTGGPLGGRNVLEGRAWEGTFADPYACGEASYQAIAGMADSGVAPVAKHFIAYEQETFRNAYNATESYSVFPAFEQLPISSNVDDKTTHEVYLWAFAEAVRAGTAYVMCSYNRVNETHSCGNAYSLNYLLKTELNFQGGVVSDWGAQWDNVGTAQNGLDLGMPGIAFGEFYGTFWGSNMVTMVNNGTITVQELQDKALRILTTYYHLGMDTNPLPEIVFNALSTFNDLPIGYRNVRQSGTAKLIKEIGSSSVTLLKNIGGLPLNNPQRIAVVGNDASSNVLGINSCGQYSWGCDLNNLNGTLSIGGGSGSSFAPYLITPLDALTQRAIETGAEIGAIITHTNNSGASASIIDLLPTVDVTLVFVDRWSTEGADLLNLNITDDQDFMITQAVNSSSNVVLVIHSTGVVNIEKWVDNENITAIVMAYLPGQEAGSGLVPVLYGDVSPSGKIPWTWGKSLEDYPPNGVVDSHVYSPTANFTEGVFIDYRWFDKMNITPRYEFGFGLSYTTFNYSDLVINSTTISDYTSFMTTAEKFAEYDGTNSLYDVLFTASATITNTGNVTGSEVAQLYISIPEDGQPVRMLRGFDKVKDLGAGSLATASFPIRRKDVSVWSVVDQQWYVPNGTFTISVGSSSRNLPLTATWTP</sequence>
<evidence type="ECO:0000256" key="15">
    <source>
        <dbReference type="ARBA" id="ARBA00041276"/>
    </source>
</evidence>
<keyword evidence="6" id="KW-0964">Secreted</keyword>
<dbReference type="InterPro" id="IPR050288">
    <property type="entry name" value="Cellulose_deg_GH3"/>
</dbReference>
<protein>
    <recommendedName>
        <fullName evidence="14">Probable beta-glucosidase G</fullName>
        <ecNumber evidence="5">3.2.1.21</ecNumber>
    </recommendedName>
    <alternativeName>
        <fullName evidence="15">Beta-D-glucoside glucohydrolase G</fullName>
    </alternativeName>
    <alternativeName>
        <fullName evidence="16">Cellobiase G</fullName>
    </alternativeName>
    <alternativeName>
        <fullName evidence="17">Gentiobiase G</fullName>
    </alternativeName>
</protein>
<evidence type="ECO:0000256" key="11">
    <source>
        <dbReference type="ARBA" id="ARBA00023295"/>
    </source>
</evidence>
<dbReference type="InterPro" id="IPR002772">
    <property type="entry name" value="Glyco_hydro_3_C"/>
</dbReference>
<dbReference type="GO" id="GO:0008422">
    <property type="term" value="F:beta-glucosidase activity"/>
    <property type="evidence" value="ECO:0007669"/>
    <property type="project" value="UniProtKB-EC"/>
</dbReference>
<evidence type="ECO:0000313" key="21">
    <source>
        <dbReference type="Proteomes" id="UP000799118"/>
    </source>
</evidence>
<dbReference type="AlphaFoldDB" id="A0A6A4HX73"/>
<dbReference type="PANTHER" id="PTHR42715">
    <property type="entry name" value="BETA-GLUCOSIDASE"/>
    <property type="match status" value="1"/>
</dbReference>
<proteinExistence type="inferred from homology"/>
<dbReference type="InterPro" id="IPR036962">
    <property type="entry name" value="Glyco_hydro_3_N_sf"/>
</dbReference>
<evidence type="ECO:0000256" key="6">
    <source>
        <dbReference type="ARBA" id="ARBA00022525"/>
    </source>
</evidence>
<keyword evidence="8" id="KW-0378">Hydrolase</keyword>
<evidence type="ECO:0000256" key="3">
    <source>
        <dbReference type="ARBA" id="ARBA00004987"/>
    </source>
</evidence>
<evidence type="ECO:0000259" key="19">
    <source>
        <dbReference type="SMART" id="SM01217"/>
    </source>
</evidence>
<gene>
    <name evidence="20" type="ORF">BT96DRAFT_604295</name>
</gene>
<dbReference type="SUPFAM" id="SSF51445">
    <property type="entry name" value="(Trans)glycosidases"/>
    <property type="match status" value="1"/>
</dbReference>
<organism evidence="20 21">
    <name type="scientific">Gymnopus androsaceus JB14</name>
    <dbReference type="NCBI Taxonomy" id="1447944"/>
    <lineage>
        <taxon>Eukaryota</taxon>
        <taxon>Fungi</taxon>
        <taxon>Dikarya</taxon>
        <taxon>Basidiomycota</taxon>
        <taxon>Agaricomycotina</taxon>
        <taxon>Agaricomycetes</taxon>
        <taxon>Agaricomycetidae</taxon>
        <taxon>Agaricales</taxon>
        <taxon>Marasmiineae</taxon>
        <taxon>Omphalotaceae</taxon>
        <taxon>Gymnopus</taxon>
    </lineage>
</organism>
<dbReference type="Proteomes" id="UP000799118">
    <property type="component" value="Unassembled WGS sequence"/>
</dbReference>
<evidence type="ECO:0000256" key="9">
    <source>
        <dbReference type="ARBA" id="ARBA00023180"/>
    </source>
</evidence>
<keyword evidence="21" id="KW-1185">Reference proteome</keyword>
<dbReference type="SUPFAM" id="SSF52279">
    <property type="entry name" value="Beta-D-glucan exohydrolase, C-terminal domain"/>
    <property type="match status" value="1"/>
</dbReference>
<dbReference type="Gene3D" id="2.60.40.10">
    <property type="entry name" value="Immunoglobulins"/>
    <property type="match status" value="1"/>
</dbReference>
<dbReference type="GO" id="GO:0009251">
    <property type="term" value="P:glucan catabolic process"/>
    <property type="evidence" value="ECO:0007669"/>
    <property type="project" value="TreeGrafter"/>
</dbReference>
<evidence type="ECO:0000256" key="5">
    <source>
        <dbReference type="ARBA" id="ARBA00012744"/>
    </source>
</evidence>
<evidence type="ECO:0000256" key="12">
    <source>
        <dbReference type="ARBA" id="ARBA00023326"/>
    </source>
</evidence>
<comment type="catalytic activity">
    <reaction evidence="1">
        <text>Hydrolysis of terminal, non-reducing beta-D-glucosyl residues with release of beta-D-glucose.</text>
        <dbReference type="EC" id="3.2.1.21"/>
    </reaction>
</comment>
<evidence type="ECO:0000256" key="4">
    <source>
        <dbReference type="ARBA" id="ARBA00005336"/>
    </source>
</evidence>
<evidence type="ECO:0000256" key="16">
    <source>
        <dbReference type="ARBA" id="ARBA00041601"/>
    </source>
</evidence>
<dbReference type="PANTHER" id="PTHR42715:SF12">
    <property type="entry name" value="BETA-GLUCOSIDASE G-RELATED"/>
    <property type="match status" value="1"/>
</dbReference>
<dbReference type="EMBL" id="ML769445">
    <property type="protein sequence ID" value="KAE9401527.1"/>
    <property type="molecule type" value="Genomic_DNA"/>
</dbReference>
<dbReference type="FunFam" id="3.20.20.300:FF:000002">
    <property type="entry name" value="Probable beta-glucosidase"/>
    <property type="match status" value="1"/>
</dbReference>
<dbReference type="InterPro" id="IPR017853">
    <property type="entry name" value="GH"/>
</dbReference>
<evidence type="ECO:0000313" key="20">
    <source>
        <dbReference type="EMBL" id="KAE9401527.1"/>
    </source>
</evidence>
<keyword evidence="11" id="KW-0326">Glycosidase</keyword>
<dbReference type="Gene3D" id="3.20.20.300">
    <property type="entry name" value="Glycoside hydrolase, family 3, N-terminal domain"/>
    <property type="match status" value="1"/>
</dbReference>
<name>A0A6A4HX73_9AGAR</name>
<dbReference type="InterPro" id="IPR026891">
    <property type="entry name" value="Fn3-like"/>
</dbReference>
<evidence type="ECO:0000256" key="10">
    <source>
        <dbReference type="ARBA" id="ARBA00023277"/>
    </source>
</evidence>
<dbReference type="OrthoDB" id="416222at2759"/>
<evidence type="ECO:0000256" key="18">
    <source>
        <dbReference type="SAM" id="SignalP"/>
    </source>
</evidence>
<evidence type="ECO:0000256" key="2">
    <source>
        <dbReference type="ARBA" id="ARBA00004613"/>
    </source>
</evidence>
<dbReference type="Gene3D" id="3.40.50.1700">
    <property type="entry name" value="Glycoside hydrolase family 3 C-terminal domain"/>
    <property type="match status" value="1"/>
</dbReference>
<dbReference type="InterPro" id="IPR013783">
    <property type="entry name" value="Ig-like_fold"/>
</dbReference>
<comment type="pathway">
    <text evidence="3">Glycan metabolism; cellulose degradation.</text>
</comment>
<feature type="signal peptide" evidence="18">
    <location>
        <begin position="1"/>
        <end position="22"/>
    </location>
</feature>
<keyword evidence="9" id="KW-0325">Glycoprotein</keyword>
<feature type="chain" id="PRO_5025638910" description="Probable beta-glucosidase G" evidence="18">
    <location>
        <begin position="23"/>
        <end position="801"/>
    </location>
</feature>
<evidence type="ECO:0000256" key="8">
    <source>
        <dbReference type="ARBA" id="ARBA00022801"/>
    </source>
</evidence>
<dbReference type="Pfam" id="PF00933">
    <property type="entry name" value="Glyco_hydro_3"/>
    <property type="match status" value="1"/>
</dbReference>
<dbReference type="Pfam" id="PF01915">
    <property type="entry name" value="Glyco_hydro_3_C"/>
    <property type="match status" value="1"/>
</dbReference>
<comment type="similarity">
    <text evidence="4">Belongs to the glycosyl hydrolase 3 family.</text>
</comment>
<dbReference type="GO" id="GO:0005576">
    <property type="term" value="C:extracellular region"/>
    <property type="evidence" value="ECO:0007669"/>
    <property type="project" value="UniProtKB-SubCell"/>
</dbReference>
<dbReference type="PRINTS" id="PR00133">
    <property type="entry name" value="GLHYDRLASE3"/>
</dbReference>
<reference evidence="20" key="1">
    <citation type="journal article" date="2019" name="Environ. Microbiol.">
        <title>Fungal ecological strategies reflected in gene transcription - a case study of two litter decomposers.</title>
        <authorList>
            <person name="Barbi F."/>
            <person name="Kohler A."/>
            <person name="Barry K."/>
            <person name="Baskaran P."/>
            <person name="Daum C."/>
            <person name="Fauchery L."/>
            <person name="Ihrmark K."/>
            <person name="Kuo A."/>
            <person name="LaButti K."/>
            <person name="Lipzen A."/>
            <person name="Morin E."/>
            <person name="Grigoriev I.V."/>
            <person name="Henrissat B."/>
            <person name="Lindahl B."/>
            <person name="Martin F."/>
        </authorList>
    </citation>
    <scope>NUCLEOTIDE SEQUENCE</scope>
    <source>
        <strain evidence="20">JB14</strain>
    </source>
</reference>
<keyword evidence="10" id="KW-0119">Carbohydrate metabolism</keyword>
<dbReference type="Pfam" id="PF14310">
    <property type="entry name" value="Fn3-like"/>
    <property type="match status" value="1"/>
</dbReference>
<dbReference type="InterPro" id="IPR036881">
    <property type="entry name" value="Glyco_hydro_3_C_sf"/>
</dbReference>
<evidence type="ECO:0000256" key="17">
    <source>
        <dbReference type="ARBA" id="ARBA00041808"/>
    </source>
</evidence>
<dbReference type="SMART" id="SM01217">
    <property type="entry name" value="Fn3_like"/>
    <property type="match status" value="1"/>
</dbReference>
<dbReference type="EC" id="3.2.1.21" evidence="5"/>
<keyword evidence="12" id="KW-0624">Polysaccharide degradation</keyword>
<accession>A0A6A4HX73</accession>